<reference evidence="4" key="1">
    <citation type="journal article" date="2019" name="Int. J. Syst. Evol. Microbiol.">
        <title>The Global Catalogue of Microorganisms (GCM) 10K type strain sequencing project: providing services to taxonomists for standard genome sequencing and annotation.</title>
        <authorList>
            <consortium name="The Broad Institute Genomics Platform"/>
            <consortium name="The Broad Institute Genome Sequencing Center for Infectious Disease"/>
            <person name="Wu L."/>
            <person name="Ma J."/>
        </authorList>
    </citation>
    <scope>NUCLEOTIDE SEQUENCE [LARGE SCALE GENOMIC DNA]</scope>
    <source>
        <strain evidence="4">JCM 18952</strain>
    </source>
</reference>
<dbReference type="CDD" id="cd05829">
    <property type="entry name" value="Sortase_F"/>
    <property type="match status" value="1"/>
</dbReference>
<name>A0ABP9TNX5_9MICC</name>
<evidence type="ECO:0000256" key="2">
    <source>
        <dbReference type="SAM" id="MobiDB-lite"/>
    </source>
</evidence>
<dbReference type="Proteomes" id="UP001501257">
    <property type="component" value="Unassembled WGS sequence"/>
</dbReference>
<evidence type="ECO:0000313" key="4">
    <source>
        <dbReference type="Proteomes" id="UP001501257"/>
    </source>
</evidence>
<feature type="region of interest" description="Disordered" evidence="2">
    <location>
        <begin position="39"/>
        <end position="76"/>
    </location>
</feature>
<organism evidence="3 4">
    <name type="scientific">Paeniglutamicibacter antarcticus</name>
    <dbReference type="NCBI Taxonomy" id="494023"/>
    <lineage>
        <taxon>Bacteria</taxon>
        <taxon>Bacillati</taxon>
        <taxon>Actinomycetota</taxon>
        <taxon>Actinomycetes</taxon>
        <taxon>Micrococcales</taxon>
        <taxon>Micrococcaceae</taxon>
        <taxon>Paeniglutamicibacter</taxon>
    </lineage>
</organism>
<dbReference type="Pfam" id="PF04203">
    <property type="entry name" value="Sortase"/>
    <property type="match status" value="1"/>
</dbReference>
<dbReference type="EMBL" id="BAABLK010000034">
    <property type="protein sequence ID" value="GAA5227851.1"/>
    <property type="molecule type" value="Genomic_DNA"/>
</dbReference>
<dbReference type="InterPro" id="IPR023365">
    <property type="entry name" value="Sortase_dom-sf"/>
</dbReference>
<dbReference type="InterPro" id="IPR005754">
    <property type="entry name" value="Sortase"/>
</dbReference>
<protein>
    <submittedName>
        <fullName evidence="3">Class F sortase</fullName>
    </submittedName>
</protein>
<dbReference type="InterPro" id="IPR042001">
    <property type="entry name" value="Sortase_F"/>
</dbReference>
<comment type="caution">
    <text evidence="3">The sequence shown here is derived from an EMBL/GenBank/DDBJ whole genome shotgun (WGS) entry which is preliminary data.</text>
</comment>
<dbReference type="NCBIfam" id="NF033748">
    <property type="entry name" value="class_F_sortase"/>
    <property type="match status" value="1"/>
</dbReference>
<dbReference type="RefSeq" id="WP_210100115.1">
    <property type="nucleotide sequence ID" value="NZ_BAABLK010000034.1"/>
</dbReference>
<gene>
    <name evidence="3" type="ORF">GCM10025778_23840</name>
</gene>
<sequence>MKHIQNWKTKSRALALTGIVAVGLVGSVLVGAGVKGEAPPPSPLVSEAIEGPAAPSEQPSAITAPEAGTKPAKQDPAFPLFSSTPGDLILKKSQPTRLTIPSIDVDTDLMNVGLQDDGTIGVPPLLTDSPAGWFDRGPTPGEKGPAVILGHVTALNQLGPAVFFKLGALHKNDEISVTREDGKVAVFTVTRVEQTPKPDFSSMDTYGNTDDAQLRLITCGGTFNKTTARHADNIVVYAELTSTHPA</sequence>
<dbReference type="SUPFAM" id="SSF63817">
    <property type="entry name" value="Sortase"/>
    <property type="match status" value="1"/>
</dbReference>
<dbReference type="Gene3D" id="2.40.260.10">
    <property type="entry name" value="Sortase"/>
    <property type="match status" value="1"/>
</dbReference>
<proteinExistence type="predicted"/>
<evidence type="ECO:0000313" key="3">
    <source>
        <dbReference type="EMBL" id="GAA5227851.1"/>
    </source>
</evidence>
<accession>A0ABP9TNX5</accession>
<keyword evidence="4" id="KW-1185">Reference proteome</keyword>
<keyword evidence="1" id="KW-0378">Hydrolase</keyword>
<evidence type="ECO:0000256" key="1">
    <source>
        <dbReference type="ARBA" id="ARBA00022801"/>
    </source>
</evidence>